<keyword evidence="4" id="KW-0804">Transcription</keyword>
<evidence type="ECO:0000256" key="2">
    <source>
        <dbReference type="ARBA" id="ARBA00023012"/>
    </source>
</evidence>
<name>A0A9D1II06_9BURK</name>
<dbReference type="Gene3D" id="3.40.50.2300">
    <property type="match status" value="1"/>
</dbReference>
<feature type="region of interest" description="Disordered" evidence="6">
    <location>
        <begin position="129"/>
        <end position="153"/>
    </location>
</feature>
<evidence type="ECO:0000256" key="4">
    <source>
        <dbReference type="ARBA" id="ARBA00023163"/>
    </source>
</evidence>
<dbReference type="SUPFAM" id="SSF46689">
    <property type="entry name" value="Homeodomain-like"/>
    <property type="match status" value="1"/>
</dbReference>
<organism evidence="8 9">
    <name type="scientific">Candidatus Aphodousia faecigallinarum</name>
    <dbReference type="NCBI Taxonomy" id="2840677"/>
    <lineage>
        <taxon>Bacteria</taxon>
        <taxon>Pseudomonadati</taxon>
        <taxon>Pseudomonadota</taxon>
        <taxon>Betaproteobacteria</taxon>
        <taxon>Burkholderiales</taxon>
        <taxon>Sutterellaceae</taxon>
        <taxon>Sutterellaceae incertae sedis</taxon>
        <taxon>Candidatus Aphodousia</taxon>
    </lineage>
</organism>
<dbReference type="PANTHER" id="PTHR44591:SF24">
    <property type="entry name" value="PROTEIN-GLUTAMATE METHYLESTERASE_PROTEIN-GLUTAMINE GLUTAMINASE 1"/>
    <property type="match status" value="1"/>
</dbReference>
<accession>A0A9D1II06</accession>
<protein>
    <submittedName>
        <fullName evidence="8">Response regulator</fullName>
    </submittedName>
</protein>
<dbReference type="Gene3D" id="1.10.10.60">
    <property type="entry name" value="Homeodomain-like"/>
    <property type="match status" value="1"/>
</dbReference>
<dbReference type="InterPro" id="IPR001789">
    <property type="entry name" value="Sig_transdc_resp-reg_receiver"/>
</dbReference>
<gene>
    <name evidence="8" type="ORF">IAC56_05385</name>
</gene>
<dbReference type="InterPro" id="IPR011006">
    <property type="entry name" value="CheY-like_superfamily"/>
</dbReference>
<sequence length="215" mass="24125">MANVLVVDDEIGIRELFSEILSDEGYTVTVAANSVEARQALRSCSPDVILLDIWMPDTDGMSLLKEWASQGPLPCPVIMMSGHANIDMAVEATKFGAYSFLEKPTSIKTLTEALRAALAAKQNMEQTVVLTRQSAPAPTEKENQPSHPSSSLVDQIDFSLPLREARDQFERAYFSHLLEQENYSMTRVATKAQLERTHLYRKLRQLGIEWSKDEH</sequence>
<dbReference type="PANTHER" id="PTHR44591">
    <property type="entry name" value="STRESS RESPONSE REGULATOR PROTEIN 1"/>
    <property type="match status" value="1"/>
</dbReference>
<dbReference type="PROSITE" id="PS50110">
    <property type="entry name" value="RESPONSE_REGULATORY"/>
    <property type="match status" value="1"/>
</dbReference>
<evidence type="ECO:0000256" key="3">
    <source>
        <dbReference type="ARBA" id="ARBA00023015"/>
    </source>
</evidence>
<evidence type="ECO:0000256" key="6">
    <source>
        <dbReference type="SAM" id="MobiDB-lite"/>
    </source>
</evidence>
<dbReference type="GO" id="GO:0000160">
    <property type="term" value="P:phosphorelay signal transduction system"/>
    <property type="evidence" value="ECO:0007669"/>
    <property type="project" value="UniProtKB-KW"/>
</dbReference>
<dbReference type="EMBL" id="DVMY01000085">
    <property type="protein sequence ID" value="HIU37688.1"/>
    <property type="molecule type" value="Genomic_DNA"/>
</dbReference>
<feature type="domain" description="Response regulatory" evidence="7">
    <location>
        <begin position="3"/>
        <end position="118"/>
    </location>
</feature>
<evidence type="ECO:0000256" key="1">
    <source>
        <dbReference type="ARBA" id="ARBA00022553"/>
    </source>
</evidence>
<dbReference type="FunFam" id="3.40.50.2300:FF:000018">
    <property type="entry name" value="DNA-binding transcriptional regulator NtrC"/>
    <property type="match status" value="1"/>
</dbReference>
<evidence type="ECO:0000259" key="7">
    <source>
        <dbReference type="PROSITE" id="PS50110"/>
    </source>
</evidence>
<evidence type="ECO:0000313" key="8">
    <source>
        <dbReference type="EMBL" id="HIU37688.1"/>
    </source>
</evidence>
<dbReference type="InterPro" id="IPR009057">
    <property type="entry name" value="Homeodomain-like_sf"/>
</dbReference>
<keyword evidence="2" id="KW-0902">Two-component regulatory system</keyword>
<reference evidence="8" key="1">
    <citation type="submission" date="2020-10" db="EMBL/GenBank/DDBJ databases">
        <authorList>
            <person name="Gilroy R."/>
        </authorList>
    </citation>
    <scope>NUCLEOTIDE SEQUENCE</scope>
    <source>
        <strain evidence="8">7463</strain>
    </source>
</reference>
<feature type="modified residue" description="4-aspartylphosphate" evidence="5">
    <location>
        <position position="52"/>
    </location>
</feature>
<reference evidence="8" key="2">
    <citation type="journal article" date="2021" name="PeerJ">
        <title>Extensive microbial diversity within the chicken gut microbiome revealed by metagenomics and culture.</title>
        <authorList>
            <person name="Gilroy R."/>
            <person name="Ravi A."/>
            <person name="Getino M."/>
            <person name="Pursley I."/>
            <person name="Horton D.L."/>
            <person name="Alikhan N.F."/>
            <person name="Baker D."/>
            <person name="Gharbi K."/>
            <person name="Hall N."/>
            <person name="Watson M."/>
            <person name="Adriaenssens E.M."/>
            <person name="Foster-Nyarko E."/>
            <person name="Jarju S."/>
            <person name="Secka A."/>
            <person name="Antonio M."/>
            <person name="Oren A."/>
            <person name="Chaudhuri R.R."/>
            <person name="La Ragione R."/>
            <person name="Hildebrand F."/>
            <person name="Pallen M.J."/>
        </authorList>
    </citation>
    <scope>NUCLEOTIDE SEQUENCE</scope>
    <source>
        <strain evidence="8">7463</strain>
    </source>
</reference>
<dbReference type="SMART" id="SM00448">
    <property type="entry name" value="REC"/>
    <property type="match status" value="1"/>
</dbReference>
<evidence type="ECO:0000313" key="9">
    <source>
        <dbReference type="Proteomes" id="UP000824083"/>
    </source>
</evidence>
<dbReference type="Proteomes" id="UP000824083">
    <property type="component" value="Unassembled WGS sequence"/>
</dbReference>
<comment type="caution">
    <text evidence="8">The sequence shown here is derived from an EMBL/GenBank/DDBJ whole genome shotgun (WGS) entry which is preliminary data.</text>
</comment>
<dbReference type="InterPro" id="IPR050595">
    <property type="entry name" value="Bact_response_regulator"/>
</dbReference>
<evidence type="ECO:0000256" key="5">
    <source>
        <dbReference type="PROSITE-ProRule" id="PRU00169"/>
    </source>
</evidence>
<dbReference type="AlphaFoldDB" id="A0A9D1II06"/>
<dbReference type="CDD" id="cd17550">
    <property type="entry name" value="REC_NtrX-like"/>
    <property type="match status" value="1"/>
</dbReference>
<dbReference type="SUPFAM" id="SSF52172">
    <property type="entry name" value="CheY-like"/>
    <property type="match status" value="1"/>
</dbReference>
<dbReference type="Pfam" id="PF00072">
    <property type="entry name" value="Response_reg"/>
    <property type="match status" value="1"/>
</dbReference>
<keyword evidence="1 5" id="KW-0597">Phosphoprotein</keyword>
<proteinExistence type="predicted"/>
<keyword evidence="3" id="KW-0805">Transcription regulation</keyword>